<dbReference type="KEGG" id="dsy:DSY2996"/>
<dbReference type="Gene3D" id="1.10.3210.10">
    <property type="entry name" value="Hypothetical protein af1432"/>
    <property type="match status" value="1"/>
</dbReference>
<dbReference type="eggNOG" id="COG2206">
    <property type="taxonomic scope" value="Bacteria"/>
</dbReference>
<dbReference type="InterPro" id="IPR006675">
    <property type="entry name" value="HDIG_dom"/>
</dbReference>
<dbReference type="SUPFAM" id="SSF109604">
    <property type="entry name" value="HD-domain/PDEase-like"/>
    <property type="match status" value="1"/>
</dbReference>
<dbReference type="STRING" id="138119.DSY2996"/>
<sequence length="354" mass="39882">MKRSGKVIRLYSFELSEGMVLAEPLFDGTTNNLLLNYGTVLTESHIAAIKKWGIRSVAVTERYTLLIEPTSSLVKELKKGLITEITRLAPEKEEANTSDFMLTVSQVACQTALKLLDNSVVLDSLMRIKLVDDDFLLPHSVETCALSLLVAGSFGVDEKELFHIGMAALLHDIGLCEMPQLINMAEMQLHQENLWKEHSLYGYYLTKESGLPQEVCKYILHHHESWNGEGYPKNLSGEAIPFGSRIIAVCEQYNRKLRQEKIPHYLAIEYLYGGGGFYFDPHVVQAFTNNLAVYPLGSLVRLSTGQVGVVINVRKNLGPRPIVRICYNRVNMPLRIPVDMDLAEERTVFIEQVL</sequence>
<keyword evidence="3" id="KW-1185">Reference proteome</keyword>
<accession>Q24T57</accession>
<protein>
    <recommendedName>
        <fullName evidence="1">HD-GYP domain-containing protein</fullName>
    </recommendedName>
</protein>
<evidence type="ECO:0000313" key="2">
    <source>
        <dbReference type="EMBL" id="BAE84785.1"/>
    </source>
</evidence>
<dbReference type="NCBIfam" id="TIGR00277">
    <property type="entry name" value="HDIG"/>
    <property type="match status" value="1"/>
</dbReference>
<dbReference type="PANTHER" id="PTHR43155">
    <property type="entry name" value="CYCLIC DI-GMP PHOSPHODIESTERASE PA4108-RELATED"/>
    <property type="match status" value="1"/>
</dbReference>
<evidence type="ECO:0000313" key="3">
    <source>
        <dbReference type="Proteomes" id="UP000001946"/>
    </source>
</evidence>
<dbReference type="EMBL" id="AP008230">
    <property type="protein sequence ID" value="BAE84785.1"/>
    <property type="molecule type" value="Genomic_DNA"/>
</dbReference>
<dbReference type="InterPro" id="IPR037522">
    <property type="entry name" value="HD_GYP_dom"/>
</dbReference>
<name>Q24T57_DESHY</name>
<dbReference type="PROSITE" id="PS51832">
    <property type="entry name" value="HD_GYP"/>
    <property type="match status" value="1"/>
</dbReference>
<dbReference type="InterPro" id="IPR003607">
    <property type="entry name" value="HD/PDEase_dom"/>
</dbReference>
<evidence type="ECO:0000259" key="1">
    <source>
        <dbReference type="PROSITE" id="PS51832"/>
    </source>
</evidence>
<dbReference type="CDD" id="cd00077">
    <property type="entry name" value="HDc"/>
    <property type="match status" value="1"/>
</dbReference>
<dbReference type="HOGENOM" id="CLU_000445_92_1_9"/>
<dbReference type="Proteomes" id="UP000001946">
    <property type="component" value="Chromosome"/>
</dbReference>
<dbReference type="AlphaFoldDB" id="Q24T57"/>
<dbReference type="Pfam" id="PF13487">
    <property type="entry name" value="HD_5"/>
    <property type="match status" value="1"/>
</dbReference>
<proteinExistence type="predicted"/>
<gene>
    <name evidence="2" type="ordered locus">DSY2996</name>
</gene>
<dbReference type="PANTHER" id="PTHR43155:SF2">
    <property type="entry name" value="CYCLIC DI-GMP PHOSPHODIESTERASE PA4108"/>
    <property type="match status" value="1"/>
</dbReference>
<reference evidence="2 3" key="1">
    <citation type="journal article" date="2006" name="J. Bacteriol.">
        <title>Complete genome sequence of the dehalorespiring bacterium Desulfitobacterium hafniense Y51 and comparison with Dehalococcoides ethenogenes 195.</title>
        <authorList>
            <person name="Nonaka H."/>
            <person name="Keresztes G."/>
            <person name="Shinoda Y."/>
            <person name="Ikenaga Y."/>
            <person name="Abe M."/>
            <person name="Naito K."/>
            <person name="Inatomi K."/>
            <person name="Furukawa K."/>
            <person name="Inui M."/>
            <person name="Yukawa H."/>
        </authorList>
    </citation>
    <scope>NUCLEOTIDE SEQUENCE [LARGE SCALE GENOMIC DNA]</scope>
    <source>
        <strain evidence="2 3">Y51</strain>
    </source>
</reference>
<feature type="domain" description="HD-GYP" evidence="1">
    <location>
        <begin position="114"/>
        <end position="303"/>
    </location>
</feature>
<organism evidence="2 3">
    <name type="scientific">Desulfitobacterium hafniense (strain Y51)</name>
    <dbReference type="NCBI Taxonomy" id="138119"/>
    <lineage>
        <taxon>Bacteria</taxon>
        <taxon>Bacillati</taxon>
        <taxon>Bacillota</taxon>
        <taxon>Clostridia</taxon>
        <taxon>Eubacteriales</taxon>
        <taxon>Desulfitobacteriaceae</taxon>
        <taxon>Desulfitobacterium</taxon>
    </lineage>
</organism>